<accession>A0A9P7F0V5</accession>
<dbReference type="AlphaFoldDB" id="A0A9P7F0V5"/>
<name>A0A9P7F0V5_9AGAM</name>
<feature type="transmembrane region" description="Helical" evidence="7">
    <location>
        <begin position="166"/>
        <end position="188"/>
    </location>
</feature>
<feature type="transmembrane region" description="Helical" evidence="7">
    <location>
        <begin position="33"/>
        <end position="53"/>
    </location>
</feature>
<gene>
    <name evidence="9" type="ORF">F5147DRAFT_582871</name>
</gene>
<dbReference type="Pfam" id="PF20684">
    <property type="entry name" value="Fung_rhodopsin"/>
    <property type="match status" value="1"/>
</dbReference>
<feature type="region of interest" description="Disordered" evidence="6">
    <location>
        <begin position="266"/>
        <end position="297"/>
    </location>
</feature>
<evidence type="ECO:0000256" key="6">
    <source>
        <dbReference type="SAM" id="MobiDB-lite"/>
    </source>
</evidence>
<comment type="subcellular location">
    <subcellularLocation>
        <location evidence="1">Membrane</location>
        <topology evidence="1">Multi-pass membrane protein</topology>
    </subcellularLocation>
</comment>
<feature type="transmembrane region" description="Helical" evidence="7">
    <location>
        <begin position="129"/>
        <end position="154"/>
    </location>
</feature>
<feature type="transmembrane region" description="Helical" evidence="7">
    <location>
        <begin position="200"/>
        <end position="220"/>
    </location>
</feature>
<dbReference type="InterPro" id="IPR052337">
    <property type="entry name" value="SAT4-like"/>
</dbReference>
<dbReference type="RefSeq" id="XP_041289042.1">
    <property type="nucleotide sequence ID" value="XM_041431685.1"/>
</dbReference>
<dbReference type="EMBL" id="JABBWM010000059">
    <property type="protein sequence ID" value="KAG2098939.1"/>
    <property type="molecule type" value="Genomic_DNA"/>
</dbReference>
<dbReference type="PANTHER" id="PTHR33048:SF47">
    <property type="entry name" value="INTEGRAL MEMBRANE PROTEIN-RELATED"/>
    <property type="match status" value="1"/>
</dbReference>
<keyword evidence="4 7" id="KW-0472">Membrane</keyword>
<comment type="caution">
    <text evidence="9">The sequence shown here is derived from an EMBL/GenBank/DDBJ whole genome shotgun (WGS) entry which is preliminary data.</text>
</comment>
<evidence type="ECO:0000256" key="5">
    <source>
        <dbReference type="ARBA" id="ARBA00038359"/>
    </source>
</evidence>
<comment type="similarity">
    <text evidence="5">Belongs to the SAT4 family.</text>
</comment>
<evidence type="ECO:0000256" key="3">
    <source>
        <dbReference type="ARBA" id="ARBA00022989"/>
    </source>
</evidence>
<evidence type="ECO:0000256" key="2">
    <source>
        <dbReference type="ARBA" id="ARBA00022692"/>
    </source>
</evidence>
<proteinExistence type="inferred from homology"/>
<evidence type="ECO:0000313" key="9">
    <source>
        <dbReference type="EMBL" id="KAG2098939.1"/>
    </source>
</evidence>
<evidence type="ECO:0000256" key="1">
    <source>
        <dbReference type="ARBA" id="ARBA00004141"/>
    </source>
</evidence>
<evidence type="ECO:0000259" key="8">
    <source>
        <dbReference type="Pfam" id="PF20684"/>
    </source>
</evidence>
<feature type="transmembrane region" description="Helical" evidence="7">
    <location>
        <begin position="88"/>
        <end position="109"/>
    </location>
</feature>
<dbReference type="GeneID" id="64693944"/>
<feature type="compositionally biased region" description="Basic and acidic residues" evidence="6">
    <location>
        <begin position="283"/>
        <end position="297"/>
    </location>
</feature>
<reference evidence="9" key="1">
    <citation type="journal article" date="2020" name="New Phytol.">
        <title>Comparative genomics reveals dynamic genome evolution in host specialist ectomycorrhizal fungi.</title>
        <authorList>
            <person name="Lofgren L.A."/>
            <person name="Nguyen N.H."/>
            <person name="Vilgalys R."/>
            <person name="Ruytinx J."/>
            <person name="Liao H.L."/>
            <person name="Branco S."/>
            <person name="Kuo A."/>
            <person name="LaButti K."/>
            <person name="Lipzen A."/>
            <person name="Andreopoulos W."/>
            <person name="Pangilinan J."/>
            <person name="Riley R."/>
            <person name="Hundley H."/>
            <person name="Na H."/>
            <person name="Barry K."/>
            <person name="Grigoriev I.V."/>
            <person name="Stajich J.E."/>
            <person name="Kennedy P.G."/>
        </authorList>
    </citation>
    <scope>NUCLEOTIDE SEQUENCE</scope>
    <source>
        <strain evidence="9">FC423</strain>
    </source>
</reference>
<keyword evidence="2 7" id="KW-0812">Transmembrane</keyword>
<dbReference type="GO" id="GO:0016020">
    <property type="term" value="C:membrane"/>
    <property type="evidence" value="ECO:0007669"/>
    <property type="project" value="UniProtKB-SubCell"/>
</dbReference>
<keyword evidence="3 7" id="KW-1133">Transmembrane helix</keyword>
<dbReference type="InterPro" id="IPR049326">
    <property type="entry name" value="Rhodopsin_dom_fungi"/>
</dbReference>
<feature type="domain" description="Rhodopsin" evidence="8">
    <location>
        <begin position="66"/>
        <end position="217"/>
    </location>
</feature>
<evidence type="ECO:0000256" key="7">
    <source>
        <dbReference type="SAM" id="Phobius"/>
    </source>
</evidence>
<organism evidence="9 10">
    <name type="scientific">Suillus discolor</name>
    <dbReference type="NCBI Taxonomy" id="1912936"/>
    <lineage>
        <taxon>Eukaryota</taxon>
        <taxon>Fungi</taxon>
        <taxon>Dikarya</taxon>
        <taxon>Basidiomycota</taxon>
        <taxon>Agaricomycotina</taxon>
        <taxon>Agaricomycetes</taxon>
        <taxon>Agaricomycetidae</taxon>
        <taxon>Boletales</taxon>
        <taxon>Suillineae</taxon>
        <taxon>Suillaceae</taxon>
        <taxon>Suillus</taxon>
    </lineage>
</organism>
<dbReference type="OrthoDB" id="444631at2759"/>
<dbReference type="Proteomes" id="UP000823399">
    <property type="component" value="Unassembled WGS sequence"/>
</dbReference>
<keyword evidence="10" id="KW-1185">Reference proteome</keyword>
<protein>
    <recommendedName>
        <fullName evidence="8">Rhodopsin domain-containing protein</fullName>
    </recommendedName>
</protein>
<feature type="non-terminal residue" evidence="9">
    <location>
        <position position="1"/>
    </location>
</feature>
<evidence type="ECO:0000256" key="4">
    <source>
        <dbReference type="ARBA" id="ARBA00023136"/>
    </source>
</evidence>
<dbReference type="PANTHER" id="PTHR33048">
    <property type="entry name" value="PTH11-LIKE INTEGRAL MEMBRANE PROTEIN (AFU_ORTHOLOGUE AFUA_5G11245)"/>
    <property type="match status" value="1"/>
</dbReference>
<sequence length="297" mass="32877">VVDIVLTIVASIVTSFRLCLRTRQRRLWIDDMWAALGMIFIFMLLIADCLYLQDYVAGLTCTHRSSRLSILFTVVRLTVPGTSIRKTLISIAITFGVVWALLFSQVWWVCETEPGWKRLPHPQCDLGRSVAIAQIITDVLGDAVLIFAPFSLIYRVRLSSPQKIRVLAVFSASMITTIVSLAHAYYIFSGGGTKEVMAAIVEASMSLIVANLSVVVAFFFHLSAEDDSTPASIVTFGSLPKRRVRDPLATTITGAESAPIVLEDLSQSHPRSLKTRDDDEITLDIKEGRQTKPDDLC</sequence>
<evidence type="ECO:0000313" key="10">
    <source>
        <dbReference type="Proteomes" id="UP000823399"/>
    </source>
</evidence>